<sequence>MTTETLYGDDLDLLTEKITHTVVMVSPETAKRWLAHNKRNRNISRTDVQRYRLDMEAGLWRFAADPIRFDVNGNLIDGQHRLTALSELSDVCLPMLVVRGLPPETQKVMDQGRKRTPGQQLYLSGIKDANLMASIFKVLLVWESGLMFRDNSLQRQITSAAIEEYIADHPDDLEFAQASATMIRSIDAPPSVVGAFAVIASRVNAGDAHEFLAQLHSMVGMSVGHPVHTLDKRLRSIRKQSIKLSNRDYLALFIQAYNAYRQGRRITQFLRPAGGSWTRETFPKAV</sequence>
<organism evidence="1 2">
    <name type="scientific">Mycobacterium phage DeadP</name>
    <dbReference type="NCBI Taxonomy" id="2922999"/>
    <lineage>
        <taxon>Viruses</taxon>
        <taxon>Duplodnaviria</taxon>
        <taxon>Heunggongvirae</taxon>
        <taxon>Uroviricota</taxon>
        <taxon>Caudoviricetes</taxon>
        <taxon>Gracegardnervirinae</taxon>
        <taxon>Cheoctovirus</taxon>
        <taxon>Cheoctovirus deadp</taxon>
        <taxon>Mycobacterium virus DeadP</taxon>
    </lineage>
</organism>
<evidence type="ECO:0008006" key="3">
    <source>
        <dbReference type="Google" id="ProtNLM"/>
    </source>
</evidence>
<evidence type="ECO:0000313" key="2">
    <source>
        <dbReference type="Proteomes" id="UP000005863"/>
    </source>
</evidence>
<dbReference type="OrthoDB" id="20133at10239"/>
<dbReference type="EMBL" id="JN698996">
    <property type="protein sequence ID" value="AER47795.1"/>
    <property type="molecule type" value="Genomic_DNA"/>
</dbReference>
<keyword evidence="2" id="KW-1185">Reference proteome</keyword>
<gene>
    <name evidence="1" type="primary">52</name>
    <name evidence="1" type="ORF">DEADP_52</name>
</gene>
<protein>
    <recommendedName>
        <fullName evidence="3">ParB/Sulfiredoxin domain-containing protein</fullName>
    </recommendedName>
</protein>
<evidence type="ECO:0000313" key="1">
    <source>
        <dbReference type="EMBL" id="AER47795.1"/>
    </source>
</evidence>
<reference evidence="1 2" key="1">
    <citation type="journal article" date="2012" name="J. Virol.">
        <title>Complete Genome Sequences of 138 Mycobacteriophages.</title>
        <authorList>
            <consortium name="the Science Education Alliance Phage Hunters Advancing Genomics and Evolutionary Science Program"/>
            <consortium name="the KwaZulu-Natal Research Institute for Tuberculosis and HIV Mycobacterial Genetics Course Students"/>
            <consortium name="the Phage Hunters Integrating Research and Education Program"/>
            <person name="Hatfull G.F."/>
        </authorList>
    </citation>
    <scope>NUCLEOTIDE SEQUENCE [LARGE SCALE GENOMIC DNA]</scope>
</reference>
<dbReference type="KEGG" id="vg:18564912"/>
<dbReference type="Proteomes" id="UP000005863">
    <property type="component" value="Segment"/>
</dbReference>
<proteinExistence type="predicted"/>
<name>G8I4X5_9CAUD</name>
<accession>G8I4X5</accession>
<dbReference type="RefSeq" id="YP_009016942.1">
    <property type="nucleotide sequence ID" value="NC_023728.1"/>
</dbReference>
<dbReference type="GeneID" id="18564912"/>